<feature type="transmembrane region" description="Helical" evidence="2">
    <location>
        <begin position="247"/>
        <end position="269"/>
    </location>
</feature>
<keyword evidence="2" id="KW-1133">Transmembrane helix</keyword>
<keyword evidence="4" id="KW-1185">Reference proteome</keyword>
<feature type="transmembrane region" description="Helical" evidence="2">
    <location>
        <begin position="150"/>
        <end position="173"/>
    </location>
</feature>
<name>A0A5N6KQM8_9ROSI</name>
<accession>A0A5N6KQM8</accession>
<feature type="transmembrane region" description="Helical" evidence="2">
    <location>
        <begin position="112"/>
        <end position="138"/>
    </location>
</feature>
<gene>
    <name evidence="3" type="ORF">FH972_021885</name>
</gene>
<feature type="region of interest" description="Disordered" evidence="1">
    <location>
        <begin position="1"/>
        <end position="26"/>
    </location>
</feature>
<evidence type="ECO:0000256" key="1">
    <source>
        <dbReference type="SAM" id="MobiDB-lite"/>
    </source>
</evidence>
<keyword evidence="2" id="KW-0472">Membrane</keyword>
<proteinExistence type="predicted"/>
<evidence type="ECO:0008006" key="5">
    <source>
        <dbReference type="Google" id="ProtNLM"/>
    </source>
</evidence>
<keyword evidence="2" id="KW-0812">Transmembrane</keyword>
<feature type="transmembrane region" description="Helical" evidence="2">
    <location>
        <begin position="331"/>
        <end position="351"/>
    </location>
</feature>
<evidence type="ECO:0000313" key="4">
    <source>
        <dbReference type="Proteomes" id="UP000327013"/>
    </source>
</evidence>
<feature type="transmembrane region" description="Helical" evidence="2">
    <location>
        <begin position="357"/>
        <end position="377"/>
    </location>
</feature>
<dbReference type="Proteomes" id="UP000327013">
    <property type="component" value="Unassembled WGS sequence"/>
</dbReference>
<dbReference type="EMBL" id="VIBQ01000010">
    <property type="protein sequence ID" value="KAB8338945.1"/>
    <property type="molecule type" value="Genomic_DNA"/>
</dbReference>
<dbReference type="OrthoDB" id="512851at2759"/>
<evidence type="ECO:0000313" key="3">
    <source>
        <dbReference type="EMBL" id="KAB8338945.1"/>
    </source>
</evidence>
<evidence type="ECO:0000256" key="2">
    <source>
        <dbReference type="SAM" id="Phobius"/>
    </source>
</evidence>
<protein>
    <recommendedName>
        <fullName evidence="5">Integral membrane protein</fullName>
    </recommendedName>
</protein>
<reference evidence="3 4" key="1">
    <citation type="submission" date="2019-06" db="EMBL/GenBank/DDBJ databases">
        <title>A chromosomal-level reference genome of Carpinus fangiana (Coryloideae, Betulaceae).</title>
        <authorList>
            <person name="Yang X."/>
            <person name="Wang Z."/>
            <person name="Zhang L."/>
            <person name="Hao G."/>
            <person name="Liu J."/>
            <person name="Yang Y."/>
        </authorList>
    </citation>
    <scope>NUCLEOTIDE SEQUENCE [LARGE SCALE GENOMIC DNA]</scope>
    <source>
        <strain evidence="3">Cfa_2016G</strain>
        <tissue evidence="3">Leaf</tissue>
    </source>
</reference>
<sequence>MEDIRRSHRLNHAAPGENANSSLAPARSVTGPFPRLNSTTAHIPLTVFLEKDLPRGEAVFSWSSRNNRKGRHALRLTSSIADAPEAPLKTSNMHVILTNVGRMAAYFPVWDISYLVAIIFTLGSVIWVINAFFAFLPLLQAHTAFDGEALYGGGITAFIGATVFEIGSLLLMLEAINENRSACFGWAVEKAVKDGHAKLMPDKDHCEHHHRSKVHLLVGAGSAAEGAVFDGRSWAWLPSWSELKAHYIYELGFLACTAQLFGATVFWISGFTALPGIYNNLEIPGAVDGIFWTPQVVGGAGFIVSGVLFMVETQRKWYVPAPSIIGWHIGLWNLIGGVGFTLCPIFGYYSIASSWGAFQASCSTFWGSWAFLVGSVAQWYESLEKFPVEHV</sequence>
<feature type="transmembrane region" description="Helical" evidence="2">
    <location>
        <begin position="289"/>
        <end position="311"/>
    </location>
</feature>
<feature type="compositionally biased region" description="Basic residues" evidence="1">
    <location>
        <begin position="1"/>
        <end position="11"/>
    </location>
</feature>
<dbReference type="AlphaFoldDB" id="A0A5N6KQM8"/>
<comment type="caution">
    <text evidence="3">The sequence shown here is derived from an EMBL/GenBank/DDBJ whole genome shotgun (WGS) entry which is preliminary data.</text>
</comment>
<organism evidence="3 4">
    <name type="scientific">Carpinus fangiana</name>
    <dbReference type="NCBI Taxonomy" id="176857"/>
    <lineage>
        <taxon>Eukaryota</taxon>
        <taxon>Viridiplantae</taxon>
        <taxon>Streptophyta</taxon>
        <taxon>Embryophyta</taxon>
        <taxon>Tracheophyta</taxon>
        <taxon>Spermatophyta</taxon>
        <taxon>Magnoliopsida</taxon>
        <taxon>eudicotyledons</taxon>
        <taxon>Gunneridae</taxon>
        <taxon>Pentapetalae</taxon>
        <taxon>rosids</taxon>
        <taxon>fabids</taxon>
        <taxon>Fagales</taxon>
        <taxon>Betulaceae</taxon>
        <taxon>Carpinus</taxon>
    </lineage>
</organism>